<keyword evidence="5" id="KW-0862">Zinc</keyword>
<dbReference type="GO" id="GO:0000981">
    <property type="term" value="F:DNA-binding transcription factor activity, RNA polymerase II-specific"/>
    <property type="evidence" value="ECO:0007669"/>
    <property type="project" value="TreeGrafter"/>
</dbReference>
<comment type="subcellular location">
    <subcellularLocation>
        <location evidence="1">Nucleus</location>
    </subcellularLocation>
</comment>
<evidence type="ECO:0000256" key="1">
    <source>
        <dbReference type="ARBA" id="ARBA00004123"/>
    </source>
</evidence>
<dbReference type="FunFam" id="3.30.160.60:FF:001289">
    <property type="entry name" value="Zinc finger protein 574"/>
    <property type="match status" value="1"/>
</dbReference>
<dbReference type="EMBL" id="KE161813">
    <property type="protein sequence ID" value="EPQ05554.1"/>
    <property type="molecule type" value="Genomic_DNA"/>
</dbReference>
<keyword evidence="3" id="KW-0677">Repeat</keyword>
<keyword evidence="6" id="KW-0805">Transcription regulation</keyword>
<feature type="domain" description="C2H2-type" evidence="10">
    <location>
        <begin position="34"/>
        <end position="58"/>
    </location>
</feature>
<evidence type="ECO:0000256" key="6">
    <source>
        <dbReference type="ARBA" id="ARBA00023015"/>
    </source>
</evidence>
<dbReference type="SMART" id="SM00355">
    <property type="entry name" value="ZnF_C2H2"/>
    <property type="match status" value="2"/>
</dbReference>
<dbReference type="GO" id="GO:0005634">
    <property type="term" value="C:nucleus"/>
    <property type="evidence" value="ECO:0007669"/>
    <property type="project" value="UniProtKB-SubCell"/>
</dbReference>
<proteinExistence type="predicted"/>
<dbReference type="SUPFAM" id="SSF57667">
    <property type="entry name" value="beta-beta-alpha zinc fingers"/>
    <property type="match status" value="1"/>
</dbReference>
<dbReference type="PANTHER" id="PTHR23235:SF120">
    <property type="entry name" value="KRUPPEL-LIKE FACTOR 15"/>
    <property type="match status" value="1"/>
</dbReference>
<dbReference type="GO" id="GO:0000978">
    <property type="term" value="F:RNA polymerase II cis-regulatory region sequence-specific DNA binding"/>
    <property type="evidence" value="ECO:0007669"/>
    <property type="project" value="TreeGrafter"/>
</dbReference>
<evidence type="ECO:0000313" key="12">
    <source>
        <dbReference type="Proteomes" id="UP000052978"/>
    </source>
</evidence>
<evidence type="ECO:0000313" key="11">
    <source>
        <dbReference type="EMBL" id="EPQ05554.1"/>
    </source>
</evidence>
<dbReference type="Pfam" id="PF00096">
    <property type="entry name" value="zf-C2H2"/>
    <property type="match status" value="2"/>
</dbReference>
<sequence length="58" mass="7037">MGEKLYRCTICMKRFTHESTLFGHQQVHTQEKPYQCYICHKRFSHRRNLNIHMSTHSG</sequence>
<evidence type="ECO:0000256" key="3">
    <source>
        <dbReference type="ARBA" id="ARBA00022737"/>
    </source>
</evidence>
<organism evidence="11 12">
    <name type="scientific">Myotis brandtii</name>
    <name type="common">Brandt's bat</name>
    <dbReference type="NCBI Taxonomy" id="109478"/>
    <lineage>
        <taxon>Eukaryota</taxon>
        <taxon>Metazoa</taxon>
        <taxon>Chordata</taxon>
        <taxon>Craniata</taxon>
        <taxon>Vertebrata</taxon>
        <taxon>Euteleostomi</taxon>
        <taxon>Mammalia</taxon>
        <taxon>Eutheria</taxon>
        <taxon>Laurasiatheria</taxon>
        <taxon>Chiroptera</taxon>
        <taxon>Yangochiroptera</taxon>
        <taxon>Vespertilionidae</taxon>
        <taxon>Myotis</taxon>
    </lineage>
</organism>
<dbReference type="PANTHER" id="PTHR23235">
    <property type="entry name" value="KRUEPPEL-LIKE TRANSCRIPTION FACTOR"/>
    <property type="match status" value="1"/>
</dbReference>
<keyword evidence="7" id="KW-0804">Transcription</keyword>
<dbReference type="GO" id="GO:0008270">
    <property type="term" value="F:zinc ion binding"/>
    <property type="evidence" value="ECO:0007669"/>
    <property type="project" value="UniProtKB-KW"/>
</dbReference>
<evidence type="ECO:0000256" key="4">
    <source>
        <dbReference type="ARBA" id="ARBA00022771"/>
    </source>
</evidence>
<gene>
    <name evidence="11" type="ORF">D623_10001037</name>
</gene>
<dbReference type="AlphaFoldDB" id="S7MMP8"/>
<dbReference type="Gene3D" id="3.30.160.60">
    <property type="entry name" value="Classic Zinc Finger"/>
    <property type="match status" value="2"/>
</dbReference>
<protein>
    <submittedName>
        <fullName evidence="11">Zinc finger and SCAN domain-containing protein 5B</fullName>
    </submittedName>
</protein>
<keyword evidence="4 9" id="KW-0863">Zinc-finger</keyword>
<feature type="domain" description="C2H2-type" evidence="10">
    <location>
        <begin position="6"/>
        <end position="33"/>
    </location>
</feature>
<dbReference type="Proteomes" id="UP000052978">
    <property type="component" value="Unassembled WGS sequence"/>
</dbReference>
<keyword evidence="2" id="KW-0479">Metal-binding</keyword>
<dbReference type="PROSITE" id="PS00028">
    <property type="entry name" value="ZINC_FINGER_C2H2_1"/>
    <property type="match status" value="2"/>
</dbReference>
<evidence type="ECO:0000259" key="10">
    <source>
        <dbReference type="PROSITE" id="PS50157"/>
    </source>
</evidence>
<evidence type="ECO:0000256" key="8">
    <source>
        <dbReference type="ARBA" id="ARBA00023242"/>
    </source>
</evidence>
<keyword evidence="12" id="KW-1185">Reference proteome</keyword>
<dbReference type="PROSITE" id="PS50157">
    <property type="entry name" value="ZINC_FINGER_C2H2_2"/>
    <property type="match status" value="2"/>
</dbReference>
<keyword evidence="8" id="KW-0539">Nucleus</keyword>
<reference evidence="11 12" key="1">
    <citation type="journal article" date="2013" name="Nat. Commun.">
        <title>Genome analysis reveals insights into physiology and longevity of the Brandt's bat Myotis brandtii.</title>
        <authorList>
            <person name="Seim I."/>
            <person name="Fang X."/>
            <person name="Xiong Z."/>
            <person name="Lobanov A.V."/>
            <person name="Huang Z."/>
            <person name="Ma S."/>
            <person name="Feng Y."/>
            <person name="Turanov A.A."/>
            <person name="Zhu Y."/>
            <person name="Lenz T.L."/>
            <person name="Gerashchenko M.V."/>
            <person name="Fan D."/>
            <person name="Hee Yim S."/>
            <person name="Yao X."/>
            <person name="Jordan D."/>
            <person name="Xiong Y."/>
            <person name="Ma Y."/>
            <person name="Lyapunov A.N."/>
            <person name="Chen G."/>
            <person name="Kulakova O.I."/>
            <person name="Sun Y."/>
            <person name="Lee S.G."/>
            <person name="Bronson R.T."/>
            <person name="Moskalev A.A."/>
            <person name="Sunyaev S.R."/>
            <person name="Zhang G."/>
            <person name="Krogh A."/>
            <person name="Wang J."/>
            <person name="Gladyshev V.N."/>
        </authorList>
    </citation>
    <scope>NUCLEOTIDE SEQUENCE [LARGE SCALE GENOMIC DNA]</scope>
</reference>
<dbReference type="InterPro" id="IPR013087">
    <property type="entry name" value="Znf_C2H2_type"/>
</dbReference>
<evidence type="ECO:0000256" key="2">
    <source>
        <dbReference type="ARBA" id="ARBA00022723"/>
    </source>
</evidence>
<evidence type="ECO:0000256" key="5">
    <source>
        <dbReference type="ARBA" id="ARBA00022833"/>
    </source>
</evidence>
<evidence type="ECO:0000256" key="7">
    <source>
        <dbReference type="ARBA" id="ARBA00023163"/>
    </source>
</evidence>
<name>S7MMP8_MYOBR</name>
<evidence type="ECO:0000256" key="9">
    <source>
        <dbReference type="PROSITE-ProRule" id="PRU00042"/>
    </source>
</evidence>
<accession>S7MMP8</accession>
<dbReference type="FunFam" id="3.30.160.60:FF:000303">
    <property type="entry name" value="Zinc finger protein 41"/>
    <property type="match status" value="1"/>
</dbReference>
<dbReference type="InterPro" id="IPR036236">
    <property type="entry name" value="Znf_C2H2_sf"/>
</dbReference>